<accession>A0A6C2UHK0</accession>
<evidence type="ECO:0000313" key="2">
    <source>
        <dbReference type="Proteomes" id="UP000346198"/>
    </source>
</evidence>
<reference evidence="1 2" key="1">
    <citation type="submission" date="2019-04" db="EMBL/GenBank/DDBJ databases">
        <authorList>
            <person name="Van Vliet M D."/>
        </authorList>
    </citation>
    <scope>NUCLEOTIDE SEQUENCE [LARGE SCALE GENOMIC DNA]</scope>
    <source>
        <strain evidence="1 2">F21</strain>
    </source>
</reference>
<gene>
    <name evidence="1" type="ORF">SCARR_01734</name>
</gene>
<organism evidence="1 2">
    <name type="scientific">Pontiella sulfatireligans</name>
    <dbReference type="NCBI Taxonomy" id="2750658"/>
    <lineage>
        <taxon>Bacteria</taxon>
        <taxon>Pseudomonadati</taxon>
        <taxon>Kiritimatiellota</taxon>
        <taxon>Kiritimatiellia</taxon>
        <taxon>Kiritimatiellales</taxon>
        <taxon>Pontiellaceae</taxon>
        <taxon>Pontiella</taxon>
    </lineage>
</organism>
<dbReference type="SUPFAM" id="SSF50969">
    <property type="entry name" value="YVTN repeat-like/Quinoprotein amine dehydrogenase"/>
    <property type="match status" value="1"/>
</dbReference>
<proteinExistence type="predicted"/>
<sequence>MKQLILALLICGGAQAESIKHRFLAKDESRAQLHYVDQLDASNDWTIKLEKGCRDIRLLENNRVLVSFPDGYAEFDLATQKKVHEVHDPQFKKTETATRLPNGNTILGANKNGVTCFEVTAEREIVRQINFPQFKTMRLMRLSPEGRFLFGANTDHVVEADWSGKVHADFTVPGAKHIYWIKKMDGGAFYRVSTGYGKSIVDVTPGGKILRTLGGTDEYFFFSRPFELKNSHTVCCNWTGHKPNDSEKAPQLVEFDPQGNVVWKWHDPKRAGTIHGVIILD</sequence>
<evidence type="ECO:0000313" key="1">
    <source>
        <dbReference type="EMBL" id="VGO19675.1"/>
    </source>
</evidence>
<dbReference type="EMBL" id="CAAHFH010000001">
    <property type="protein sequence ID" value="VGO19675.1"/>
    <property type="molecule type" value="Genomic_DNA"/>
</dbReference>
<keyword evidence="2" id="KW-1185">Reference proteome</keyword>
<dbReference type="InterPro" id="IPR011044">
    <property type="entry name" value="Quino_amine_DH_bsu"/>
</dbReference>
<dbReference type="Proteomes" id="UP000346198">
    <property type="component" value="Unassembled WGS sequence"/>
</dbReference>
<protein>
    <submittedName>
        <fullName evidence="1">Uncharacterized protein</fullName>
    </submittedName>
</protein>
<name>A0A6C2UHK0_9BACT</name>
<dbReference type="AlphaFoldDB" id="A0A6C2UHK0"/>
<dbReference type="RefSeq" id="WP_136061055.1">
    <property type="nucleotide sequence ID" value="NZ_CAAHFH010000001.1"/>
</dbReference>